<dbReference type="EMBL" id="JAUKPO010000025">
    <property type="protein sequence ID" value="MDO1450081.1"/>
    <property type="molecule type" value="Genomic_DNA"/>
</dbReference>
<reference evidence="2" key="1">
    <citation type="submission" date="2023-07" db="EMBL/GenBank/DDBJ databases">
        <title>The genome sequence of Rhodocytophaga aerolata KACC 12507.</title>
        <authorList>
            <person name="Zhang X."/>
        </authorList>
    </citation>
    <scope>NUCLEOTIDE SEQUENCE</scope>
    <source>
        <strain evidence="2">KACC 12507</strain>
    </source>
</reference>
<protein>
    <submittedName>
        <fullName evidence="2">Uncharacterized protein</fullName>
    </submittedName>
</protein>
<evidence type="ECO:0000313" key="2">
    <source>
        <dbReference type="EMBL" id="MDO1450081.1"/>
    </source>
</evidence>
<keyword evidence="3" id="KW-1185">Reference proteome</keyword>
<dbReference type="RefSeq" id="WP_302040884.1">
    <property type="nucleotide sequence ID" value="NZ_JAUKPO010000025.1"/>
</dbReference>
<comment type="caution">
    <text evidence="2">The sequence shown here is derived from an EMBL/GenBank/DDBJ whole genome shotgun (WGS) entry which is preliminary data.</text>
</comment>
<name>A0ABT8RDB3_9BACT</name>
<accession>A0ABT8RDB3</accession>
<proteinExistence type="predicted"/>
<evidence type="ECO:0000313" key="3">
    <source>
        <dbReference type="Proteomes" id="UP001168528"/>
    </source>
</evidence>
<keyword evidence="1" id="KW-1133">Transmembrane helix</keyword>
<sequence length="198" mass="22840">MRKFESITFCCKVPDLLFLFKQGTCFSRRYLPISTSHIYGLFWLLLLFCISFESVGQDKYLVLDKPGRIKRIRYYTGDEIIFKLKGDKTTYSTLIQAVSDSSIRVRDTDISIKDIRAIIRHSENGFLYQASRILPKAGILYFLADTFNPIFRGEKPHVSRSGVVVGSTLFLGGNALKLFRKRTLKVNNFRTLKILQTF</sequence>
<feature type="transmembrane region" description="Helical" evidence="1">
    <location>
        <begin position="37"/>
        <end position="55"/>
    </location>
</feature>
<gene>
    <name evidence="2" type="ORF">Q0590_27620</name>
</gene>
<dbReference type="Proteomes" id="UP001168528">
    <property type="component" value="Unassembled WGS sequence"/>
</dbReference>
<evidence type="ECO:0000256" key="1">
    <source>
        <dbReference type="SAM" id="Phobius"/>
    </source>
</evidence>
<organism evidence="2 3">
    <name type="scientific">Rhodocytophaga aerolata</name>
    <dbReference type="NCBI Taxonomy" id="455078"/>
    <lineage>
        <taxon>Bacteria</taxon>
        <taxon>Pseudomonadati</taxon>
        <taxon>Bacteroidota</taxon>
        <taxon>Cytophagia</taxon>
        <taxon>Cytophagales</taxon>
        <taxon>Rhodocytophagaceae</taxon>
        <taxon>Rhodocytophaga</taxon>
    </lineage>
</organism>
<keyword evidence="1" id="KW-0472">Membrane</keyword>
<keyword evidence="1" id="KW-0812">Transmembrane</keyword>